<dbReference type="EMBL" id="LAZR01049859">
    <property type="protein sequence ID" value="KKK88654.1"/>
    <property type="molecule type" value="Genomic_DNA"/>
</dbReference>
<dbReference type="CDD" id="cd06533">
    <property type="entry name" value="Glyco_transf_WecG_TagA"/>
    <property type="match status" value="1"/>
</dbReference>
<keyword evidence="1" id="KW-0328">Glycosyltransferase</keyword>
<evidence type="ECO:0000313" key="3">
    <source>
        <dbReference type="EMBL" id="KKK88654.1"/>
    </source>
</evidence>
<dbReference type="PANTHER" id="PTHR34136:SF1">
    <property type="entry name" value="UDP-N-ACETYL-D-MANNOSAMINURONIC ACID TRANSFERASE"/>
    <property type="match status" value="1"/>
</dbReference>
<comment type="caution">
    <text evidence="3">The sequence shown here is derived from an EMBL/GenBank/DDBJ whole genome shotgun (WGS) entry which is preliminary data.</text>
</comment>
<dbReference type="NCBIfam" id="TIGR00696">
    <property type="entry name" value="wecG_tagA_cpsF"/>
    <property type="match status" value="1"/>
</dbReference>
<name>A0A0F9BDB5_9ZZZZ</name>
<dbReference type="GO" id="GO:0016758">
    <property type="term" value="F:hexosyltransferase activity"/>
    <property type="evidence" value="ECO:0007669"/>
    <property type="project" value="TreeGrafter"/>
</dbReference>
<evidence type="ECO:0000256" key="1">
    <source>
        <dbReference type="ARBA" id="ARBA00022676"/>
    </source>
</evidence>
<dbReference type="AlphaFoldDB" id="A0A0F9BDB5"/>
<evidence type="ECO:0008006" key="4">
    <source>
        <dbReference type="Google" id="ProtNLM"/>
    </source>
</evidence>
<proteinExistence type="predicted"/>
<reference evidence="3" key="1">
    <citation type="journal article" date="2015" name="Nature">
        <title>Complex archaea that bridge the gap between prokaryotes and eukaryotes.</title>
        <authorList>
            <person name="Spang A."/>
            <person name="Saw J.H."/>
            <person name="Jorgensen S.L."/>
            <person name="Zaremba-Niedzwiedzka K."/>
            <person name="Martijn J."/>
            <person name="Lind A.E."/>
            <person name="van Eijk R."/>
            <person name="Schleper C."/>
            <person name="Guy L."/>
            <person name="Ettema T.J."/>
        </authorList>
    </citation>
    <scope>NUCLEOTIDE SEQUENCE</scope>
</reference>
<feature type="non-terminal residue" evidence="3">
    <location>
        <position position="1"/>
    </location>
</feature>
<evidence type="ECO:0000256" key="2">
    <source>
        <dbReference type="ARBA" id="ARBA00022679"/>
    </source>
</evidence>
<gene>
    <name evidence="3" type="ORF">LCGC14_2740980</name>
</gene>
<dbReference type="Pfam" id="PF03808">
    <property type="entry name" value="Glyco_tran_WecG"/>
    <property type="match status" value="1"/>
</dbReference>
<keyword evidence="2" id="KW-0808">Transferase</keyword>
<dbReference type="InterPro" id="IPR004629">
    <property type="entry name" value="WecG_TagA_CpsF"/>
</dbReference>
<dbReference type="PANTHER" id="PTHR34136">
    <property type="match status" value="1"/>
</dbReference>
<accession>A0A0F9BDB5</accession>
<protein>
    <recommendedName>
        <fullName evidence="4">Glycosyltransferase</fullName>
    </recommendedName>
</protein>
<organism evidence="3">
    <name type="scientific">marine sediment metagenome</name>
    <dbReference type="NCBI Taxonomy" id="412755"/>
    <lineage>
        <taxon>unclassified sequences</taxon>
        <taxon>metagenomes</taxon>
        <taxon>ecological metagenomes</taxon>
    </lineage>
</organism>
<sequence length="99" mass="11954">DMLFVGFSSPMKENFLNRWIHTMQVPFSMGVGGSFDIIAGRTKRAPVWMQQSGLEWFYRILQEPRRMWKRYAKTNPVFVWMVFKEYLKLRKDRLTADTR</sequence>